<name>A0A4P6HNI3_9BACT</name>
<dbReference type="KEGG" id="dcb:C3Y92_16795"/>
<dbReference type="InterPro" id="IPR015422">
    <property type="entry name" value="PyrdxlP-dep_Trfase_small"/>
</dbReference>
<evidence type="ECO:0000313" key="3">
    <source>
        <dbReference type="EMBL" id="QAZ68803.1"/>
    </source>
</evidence>
<dbReference type="InterPro" id="IPR015421">
    <property type="entry name" value="PyrdxlP-dep_Trfase_major"/>
</dbReference>
<evidence type="ECO:0000313" key="4">
    <source>
        <dbReference type="Proteomes" id="UP000293296"/>
    </source>
</evidence>
<evidence type="ECO:0000259" key="2">
    <source>
        <dbReference type="Pfam" id="PF00266"/>
    </source>
</evidence>
<sequence>MNDNHPLNWRDEFAVTADTVFFNHAAISPLPRRACLAGDEIYAERWRRASKDYMRWMGLVDDARERAAWLLGTAPERVAFTGNTSCGLSLVAAGLDWKPGDKVAVAWPDFPSVRFPFDNLARLGVELVELPKHDGVLDMDAAAKLVPGCRLAVASTVDWLTGAALPTADFVKLCHEAGALCCLDAIQSLGAMAFDATALGVDFVAAGCHKWQFGPMGLGIFYVSPEADAALATTLAGWRSVRDAEQLSEAFVLKDGAGRFEPGTQDIAAIAAYGEALSLLEEVGMETVAKNIFGVTRCLAEGLAERGRKVVSPRTGGRHSGIVSFEHPDPAGLFAHLDARGVACSPRGGRIRLSPHFYNDATDVARFFTILDAFDQG</sequence>
<dbReference type="PANTHER" id="PTHR43586:SF15">
    <property type="entry name" value="BLR3095 PROTEIN"/>
    <property type="match status" value="1"/>
</dbReference>
<dbReference type="InterPro" id="IPR015424">
    <property type="entry name" value="PyrdxlP-dep_Trfase"/>
</dbReference>
<dbReference type="Gene3D" id="3.40.640.10">
    <property type="entry name" value="Type I PLP-dependent aspartate aminotransferase-like (Major domain)"/>
    <property type="match status" value="1"/>
</dbReference>
<dbReference type="Pfam" id="PF00266">
    <property type="entry name" value="Aminotran_5"/>
    <property type="match status" value="1"/>
</dbReference>
<dbReference type="RefSeq" id="WP_129354599.1">
    <property type="nucleotide sequence ID" value="NZ_CP026538.1"/>
</dbReference>
<dbReference type="InterPro" id="IPR000192">
    <property type="entry name" value="Aminotrans_V_dom"/>
</dbReference>
<dbReference type="PANTHER" id="PTHR43586">
    <property type="entry name" value="CYSTEINE DESULFURASE"/>
    <property type="match status" value="1"/>
</dbReference>
<keyword evidence="4" id="KW-1185">Reference proteome</keyword>
<protein>
    <submittedName>
        <fullName evidence="3">Cysteine desulfurase</fullName>
    </submittedName>
</protein>
<keyword evidence="1" id="KW-0663">Pyridoxal phosphate</keyword>
<evidence type="ECO:0000256" key="1">
    <source>
        <dbReference type="ARBA" id="ARBA00022898"/>
    </source>
</evidence>
<dbReference type="Gene3D" id="3.90.1150.10">
    <property type="entry name" value="Aspartate Aminotransferase, domain 1"/>
    <property type="match status" value="1"/>
</dbReference>
<organism evidence="3 4">
    <name type="scientific">Solidesulfovibrio carbinolicus</name>
    <dbReference type="NCBI Taxonomy" id="296842"/>
    <lineage>
        <taxon>Bacteria</taxon>
        <taxon>Pseudomonadati</taxon>
        <taxon>Thermodesulfobacteriota</taxon>
        <taxon>Desulfovibrionia</taxon>
        <taxon>Desulfovibrionales</taxon>
        <taxon>Desulfovibrionaceae</taxon>
        <taxon>Solidesulfovibrio</taxon>
    </lineage>
</organism>
<reference evidence="3 4" key="1">
    <citation type="submission" date="2018-02" db="EMBL/GenBank/DDBJ databases">
        <title>Genome sequence of Desulfovibrio carbinolicus DSM 3852.</title>
        <authorList>
            <person name="Wilbanks E."/>
            <person name="Skennerton C.T."/>
            <person name="Orphan V.J."/>
        </authorList>
    </citation>
    <scope>NUCLEOTIDE SEQUENCE [LARGE SCALE GENOMIC DNA]</scope>
    <source>
        <strain evidence="3 4">DSM 3852</strain>
    </source>
</reference>
<gene>
    <name evidence="3" type="ORF">C3Y92_16795</name>
</gene>
<dbReference type="SUPFAM" id="SSF53383">
    <property type="entry name" value="PLP-dependent transferases"/>
    <property type="match status" value="1"/>
</dbReference>
<dbReference type="Proteomes" id="UP000293296">
    <property type="component" value="Chromosome"/>
</dbReference>
<dbReference type="EMBL" id="CP026538">
    <property type="protein sequence ID" value="QAZ68803.1"/>
    <property type="molecule type" value="Genomic_DNA"/>
</dbReference>
<accession>A0A4P6HNI3</accession>
<dbReference type="OrthoDB" id="9808002at2"/>
<feature type="domain" description="Aminotransferase class V" evidence="2">
    <location>
        <begin position="21"/>
        <end position="344"/>
    </location>
</feature>
<dbReference type="AlphaFoldDB" id="A0A4P6HNI3"/>
<proteinExistence type="predicted"/>